<keyword evidence="1 2" id="KW-0732">Signal</keyword>
<feature type="signal peptide" evidence="2">
    <location>
        <begin position="1"/>
        <end position="21"/>
    </location>
</feature>
<dbReference type="EMBL" id="CP020946">
    <property type="protein sequence ID" value="ASD64666.1"/>
    <property type="molecule type" value="Genomic_DNA"/>
</dbReference>
<dbReference type="GO" id="GO:0016020">
    <property type="term" value="C:membrane"/>
    <property type="evidence" value="ECO:0007669"/>
    <property type="project" value="InterPro"/>
</dbReference>
<evidence type="ECO:0000313" key="5">
    <source>
        <dbReference type="EMBL" id="ASD64666.1"/>
    </source>
</evidence>
<dbReference type="Proteomes" id="UP000197003">
    <property type="component" value="Chromosome"/>
</dbReference>
<dbReference type="GO" id="GO:0015276">
    <property type="term" value="F:ligand-gated monoatomic ion channel activity"/>
    <property type="evidence" value="ECO:0007669"/>
    <property type="project" value="InterPro"/>
</dbReference>
<dbReference type="SMART" id="SM00062">
    <property type="entry name" value="PBPb"/>
    <property type="match status" value="1"/>
</dbReference>
<dbReference type="Gene3D" id="3.40.190.10">
    <property type="entry name" value="Periplasmic binding protein-like II"/>
    <property type="match status" value="2"/>
</dbReference>
<gene>
    <name evidence="5" type="ORF">B9G79_14375</name>
</gene>
<sequence length="262" mass="28624">MKRLSLLITSCLLLLTLGCTKKESGTADTVAKTSTKKELTVGTDAAYAPFEIENADKTISGFDIEIIQAIAAKQNLILDIVNTPWEGLFSQLESGDRDILISAITINDERKKSMDFSEPYFDAVQLIAVPNTSKVTKFDDLKKLKVGVQIGTTGDEVVTRLLGRASPNIKRFEGTPLALQELINGGVDAVVADNGVINNFFANNPKDFRVLSDTSFSKEQYGIAVKKGNTELLKKINDGLSAIKADGTYDTIFKKYFGEKKN</sequence>
<evidence type="ECO:0000259" key="4">
    <source>
        <dbReference type="SMART" id="SM00079"/>
    </source>
</evidence>
<dbReference type="InterPro" id="IPR001638">
    <property type="entry name" value="Solute-binding_3/MltF_N"/>
</dbReference>
<evidence type="ECO:0000259" key="3">
    <source>
        <dbReference type="SMART" id="SM00062"/>
    </source>
</evidence>
<feature type="domain" description="Ionotropic glutamate receptor C-terminal" evidence="4">
    <location>
        <begin position="38"/>
        <end position="259"/>
    </location>
</feature>
<feature type="domain" description="Solute-binding protein family 3/N-terminal" evidence="3">
    <location>
        <begin position="38"/>
        <end position="260"/>
    </location>
</feature>
<dbReference type="PROSITE" id="PS51257">
    <property type="entry name" value="PROKAR_LIPOPROTEIN"/>
    <property type="match status" value="1"/>
</dbReference>
<evidence type="ECO:0000256" key="2">
    <source>
        <dbReference type="SAM" id="SignalP"/>
    </source>
</evidence>
<name>A0A1Z3NB42_BDEBC</name>
<organism evidence="5 6">
    <name type="scientific">Bdellovibrio bacteriovorus</name>
    <dbReference type="NCBI Taxonomy" id="959"/>
    <lineage>
        <taxon>Bacteria</taxon>
        <taxon>Pseudomonadati</taxon>
        <taxon>Bdellovibrionota</taxon>
        <taxon>Bdellovibrionia</taxon>
        <taxon>Bdellovibrionales</taxon>
        <taxon>Pseudobdellovibrionaceae</taxon>
        <taxon>Bdellovibrio</taxon>
    </lineage>
</organism>
<evidence type="ECO:0000256" key="1">
    <source>
        <dbReference type="ARBA" id="ARBA00022729"/>
    </source>
</evidence>
<evidence type="ECO:0000313" key="6">
    <source>
        <dbReference type="Proteomes" id="UP000197003"/>
    </source>
</evidence>
<dbReference type="AlphaFoldDB" id="A0A1Z3NB42"/>
<dbReference type="OrthoDB" id="5292462at2"/>
<dbReference type="PANTHER" id="PTHR35936:SF17">
    <property type="entry name" value="ARGININE-BINDING EXTRACELLULAR PROTEIN ARTP"/>
    <property type="match status" value="1"/>
</dbReference>
<feature type="chain" id="PRO_5012351148" evidence="2">
    <location>
        <begin position="22"/>
        <end position="262"/>
    </location>
</feature>
<dbReference type="SUPFAM" id="SSF53850">
    <property type="entry name" value="Periplasmic binding protein-like II"/>
    <property type="match status" value="1"/>
</dbReference>
<dbReference type="RefSeq" id="WP_088566116.1">
    <property type="nucleotide sequence ID" value="NZ_CP020946.1"/>
</dbReference>
<dbReference type="Pfam" id="PF00497">
    <property type="entry name" value="SBP_bac_3"/>
    <property type="match status" value="1"/>
</dbReference>
<dbReference type="InterPro" id="IPR001320">
    <property type="entry name" value="Iontro_rcpt_C"/>
</dbReference>
<dbReference type="CDD" id="cd13624">
    <property type="entry name" value="PBP2_Arg_Lys_His"/>
    <property type="match status" value="1"/>
</dbReference>
<dbReference type="PANTHER" id="PTHR35936">
    <property type="entry name" value="MEMBRANE-BOUND LYTIC MUREIN TRANSGLYCOSYLASE F"/>
    <property type="match status" value="1"/>
</dbReference>
<accession>A0A1Z3NB42</accession>
<dbReference type="SMART" id="SM00079">
    <property type="entry name" value="PBPe"/>
    <property type="match status" value="1"/>
</dbReference>
<proteinExistence type="predicted"/>
<reference evidence="5 6" key="1">
    <citation type="submission" date="2017-04" db="EMBL/GenBank/DDBJ databases">
        <title>Whole genome sequence of Bdellovibrio bacteriovorus strain SSB218315.</title>
        <authorList>
            <person name="Oyedara O."/>
            <person name="Rodriguez-Perez M.A."/>
        </authorList>
    </citation>
    <scope>NUCLEOTIDE SEQUENCE [LARGE SCALE GENOMIC DNA]</scope>
    <source>
        <strain evidence="5 6">SSB218315</strain>
    </source>
</reference>
<protein>
    <submittedName>
        <fullName evidence="5">Basic amino acid ABC transporter substrate-binding protein</fullName>
    </submittedName>
</protein>